<keyword evidence="3" id="KW-1133">Transmembrane helix</keyword>
<sequence length="309" mass="34269">MFSSISTILDVIIFVLSGFIVSSTVAAIVFVVWTFGKMNERTTTKELLDKINSSSKKTNTPSALNTTDKNSELIKAAITIVESYGLSVSGSQSSRAMNITSLEDNLNQATEPNNSNRVLPIPENSQEKMLLQTGHVHMKHGDFQSAIKDYTNAIIINPTFAGAYNARGMANRKMKDFHSALQDYNTALSLHNNFAATYNNRGVIYMEIRQIEAALTDFDKALHIEPNNSYGYCNRAVAYNYMRDFNKSISESTLAVEINPQLPEAYVVRGIAKVQMGALAAADLDFEVAESLGYKRIDIEERLIALRKV</sequence>
<dbReference type="PROSITE" id="PS50005">
    <property type="entry name" value="TPR"/>
    <property type="match status" value="3"/>
</dbReference>
<dbReference type="InterPro" id="IPR011990">
    <property type="entry name" value="TPR-like_helical_dom_sf"/>
</dbReference>
<evidence type="ECO:0000256" key="1">
    <source>
        <dbReference type="ARBA" id="ARBA00022737"/>
    </source>
</evidence>
<evidence type="ECO:0000313" key="4">
    <source>
        <dbReference type="EMBL" id="SVC34777.1"/>
    </source>
</evidence>
<keyword evidence="1" id="KW-0677">Repeat</keyword>
<dbReference type="Pfam" id="PF00515">
    <property type="entry name" value="TPR_1"/>
    <property type="match status" value="1"/>
</dbReference>
<evidence type="ECO:0000256" key="2">
    <source>
        <dbReference type="ARBA" id="ARBA00022803"/>
    </source>
</evidence>
<keyword evidence="3" id="KW-0472">Membrane</keyword>
<keyword evidence="2" id="KW-0802">TPR repeat</keyword>
<dbReference type="SUPFAM" id="SSF48452">
    <property type="entry name" value="TPR-like"/>
    <property type="match status" value="1"/>
</dbReference>
<dbReference type="InterPro" id="IPR019734">
    <property type="entry name" value="TPR_rpt"/>
</dbReference>
<dbReference type="AlphaFoldDB" id="A0A382LHW9"/>
<keyword evidence="3" id="KW-0812">Transmembrane</keyword>
<dbReference type="Gene3D" id="1.25.40.10">
    <property type="entry name" value="Tetratricopeptide repeat domain"/>
    <property type="match status" value="2"/>
</dbReference>
<dbReference type="PANTHER" id="PTHR44858:SF1">
    <property type="entry name" value="UDP-N-ACETYLGLUCOSAMINE--PEPTIDE N-ACETYLGLUCOSAMINYLTRANSFERASE SPINDLY-RELATED"/>
    <property type="match status" value="1"/>
</dbReference>
<dbReference type="InterPro" id="IPR050498">
    <property type="entry name" value="Ycf3"/>
</dbReference>
<protein>
    <submittedName>
        <fullName evidence="4">Uncharacterized protein</fullName>
    </submittedName>
</protein>
<organism evidence="4">
    <name type="scientific">marine metagenome</name>
    <dbReference type="NCBI Taxonomy" id="408172"/>
    <lineage>
        <taxon>unclassified sequences</taxon>
        <taxon>metagenomes</taxon>
        <taxon>ecological metagenomes</taxon>
    </lineage>
</organism>
<dbReference type="EMBL" id="UINC01086380">
    <property type="protein sequence ID" value="SVC34777.1"/>
    <property type="molecule type" value="Genomic_DNA"/>
</dbReference>
<reference evidence="4" key="1">
    <citation type="submission" date="2018-05" db="EMBL/GenBank/DDBJ databases">
        <authorList>
            <person name="Lanie J.A."/>
            <person name="Ng W.-L."/>
            <person name="Kazmierczak K.M."/>
            <person name="Andrzejewski T.M."/>
            <person name="Davidsen T.M."/>
            <person name="Wayne K.J."/>
            <person name="Tettelin H."/>
            <person name="Glass J.I."/>
            <person name="Rusch D."/>
            <person name="Podicherti R."/>
            <person name="Tsui H.-C.T."/>
            <person name="Winkler M.E."/>
        </authorList>
    </citation>
    <scope>NUCLEOTIDE SEQUENCE</scope>
</reference>
<dbReference type="PROSITE" id="PS50293">
    <property type="entry name" value="TPR_REGION"/>
    <property type="match status" value="1"/>
</dbReference>
<dbReference type="Pfam" id="PF13181">
    <property type="entry name" value="TPR_8"/>
    <property type="match status" value="2"/>
</dbReference>
<dbReference type="SMART" id="SM00028">
    <property type="entry name" value="TPR"/>
    <property type="match status" value="4"/>
</dbReference>
<accession>A0A382LHW9</accession>
<evidence type="ECO:0000256" key="3">
    <source>
        <dbReference type="SAM" id="Phobius"/>
    </source>
</evidence>
<feature type="transmembrane region" description="Helical" evidence="3">
    <location>
        <begin position="12"/>
        <end position="35"/>
    </location>
</feature>
<dbReference type="PANTHER" id="PTHR44858">
    <property type="entry name" value="TETRATRICOPEPTIDE REPEAT PROTEIN 6"/>
    <property type="match status" value="1"/>
</dbReference>
<proteinExistence type="predicted"/>
<name>A0A382LHW9_9ZZZZ</name>
<gene>
    <name evidence="4" type="ORF">METZ01_LOCUS287631</name>
</gene>